<proteinExistence type="predicted"/>
<protein>
    <recommendedName>
        <fullName evidence="5">Secreted protein</fullName>
    </recommendedName>
</protein>
<dbReference type="Proteomes" id="UP001629246">
    <property type="component" value="Unassembled WGS sequence"/>
</dbReference>
<accession>A0ABW9AB66</accession>
<evidence type="ECO:0008006" key="5">
    <source>
        <dbReference type="Google" id="ProtNLM"/>
    </source>
</evidence>
<feature type="chain" id="PRO_5045892222" description="Secreted protein" evidence="2">
    <location>
        <begin position="24"/>
        <end position="236"/>
    </location>
</feature>
<name>A0ABW9AB66_9BURK</name>
<gene>
    <name evidence="3" type="ORF">PQR62_17805</name>
</gene>
<feature type="region of interest" description="Disordered" evidence="1">
    <location>
        <begin position="33"/>
        <end position="54"/>
    </location>
</feature>
<comment type="caution">
    <text evidence="3">The sequence shown here is derived from an EMBL/GenBank/DDBJ whole genome shotgun (WGS) entry which is preliminary data.</text>
</comment>
<keyword evidence="4" id="KW-1185">Reference proteome</keyword>
<evidence type="ECO:0000256" key="1">
    <source>
        <dbReference type="SAM" id="MobiDB-lite"/>
    </source>
</evidence>
<evidence type="ECO:0000256" key="2">
    <source>
        <dbReference type="SAM" id="SignalP"/>
    </source>
</evidence>
<dbReference type="EMBL" id="JAQQFM010000007">
    <property type="protein sequence ID" value="MFL9926136.1"/>
    <property type="molecule type" value="Genomic_DNA"/>
</dbReference>
<feature type="signal peptide" evidence="2">
    <location>
        <begin position="1"/>
        <end position="23"/>
    </location>
</feature>
<sequence>MSTSHISPALAVAIGLISFQVYAQAPGAPNPALPPAPPPMLAPASPGLAPTPVAQTPVAQGEVKRMLINPYGEVDGLRLVDGTIIKFPPHMAEALSAAVKPGQSVRVLGLAEARGVVKADAIINLATSQTLIEQPPSLANGRPLPPHLRAQNLQPQSVEGRVDAVMTGPRGEANGVILSNGSIIRFPPESLRLSVQQGAPFAASGLGTRNTYGTSLEAISMGTSLSALQPLYDAVR</sequence>
<evidence type="ECO:0000313" key="3">
    <source>
        <dbReference type="EMBL" id="MFL9926136.1"/>
    </source>
</evidence>
<dbReference type="RefSeq" id="WP_408159329.1">
    <property type="nucleotide sequence ID" value="NZ_JAQQFM010000007.1"/>
</dbReference>
<reference evidence="3 4" key="1">
    <citation type="journal article" date="2024" name="Chem. Sci.">
        <title>Discovery of megapolipeptins by genome mining of a Burkholderiales bacteria collection.</title>
        <authorList>
            <person name="Paulo B.S."/>
            <person name="Recchia M.J.J."/>
            <person name="Lee S."/>
            <person name="Fergusson C.H."/>
            <person name="Romanowski S.B."/>
            <person name="Hernandez A."/>
            <person name="Krull N."/>
            <person name="Liu D.Y."/>
            <person name="Cavanagh H."/>
            <person name="Bos A."/>
            <person name="Gray C.A."/>
            <person name="Murphy B.T."/>
            <person name="Linington R.G."/>
            <person name="Eustaquio A.S."/>
        </authorList>
    </citation>
    <scope>NUCLEOTIDE SEQUENCE [LARGE SCALE GENOMIC DNA]</scope>
    <source>
        <strain evidence="3 4">RL21-008-BIB-A</strain>
    </source>
</reference>
<keyword evidence="2" id="KW-0732">Signal</keyword>
<evidence type="ECO:0000313" key="4">
    <source>
        <dbReference type="Proteomes" id="UP001629246"/>
    </source>
</evidence>
<organism evidence="3 4">
    <name type="scientific">Herbaspirillum lusitanum</name>
    <dbReference type="NCBI Taxonomy" id="213312"/>
    <lineage>
        <taxon>Bacteria</taxon>
        <taxon>Pseudomonadati</taxon>
        <taxon>Pseudomonadota</taxon>
        <taxon>Betaproteobacteria</taxon>
        <taxon>Burkholderiales</taxon>
        <taxon>Oxalobacteraceae</taxon>
        <taxon>Herbaspirillum</taxon>
    </lineage>
</organism>